<accession>A0A6N8GL35</accession>
<protein>
    <submittedName>
        <fullName evidence="3">Uncharacterized protein</fullName>
    </submittedName>
</protein>
<dbReference type="AlphaFoldDB" id="A0A6N8GL35"/>
<feature type="transmembrane region" description="Helical" evidence="2">
    <location>
        <begin position="48"/>
        <end position="66"/>
    </location>
</feature>
<feature type="transmembrane region" description="Helical" evidence="2">
    <location>
        <begin position="289"/>
        <end position="315"/>
    </location>
</feature>
<feature type="transmembrane region" description="Helical" evidence="2">
    <location>
        <begin position="120"/>
        <end position="143"/>
    </location>
</feature>
<name>A0A6N8GL35_9MICC</name>
<feature type="transmembrane region" description="Helical" evidence="2">
    <location>
        <begin position="207"/>
        <end position="226"/>
    </location>
</feature>
<dbReference type="EMBL" id="WOGU01000009">
    <property type="protein sequence ID" value="MUN63821.1"/>
    <property type="molecule type" value="Genomic_DNA"/>
</dbReference>
<evidence type="ECO:0000313" key="4">
    <source>
        <dbReference type="Proteomes" id="UP000436989"/>
    </source>
</evidence>
<reference evidence="3 4" key="1">
    <citation type="submission" date="2019-12" db="EMBL/GenBank/DDBJ databases">
        <authorList>
            <person name="Shi Y."/>
        </authorList>
    </citation>
    <scope>NUCLEOTIDE SEQUENCE [LARGE SCALE GENOMIC DNA]</scope>
    <source>
        <strain evidence="3 4">JCM 17929</strain>
    </source>
</reference>
<feature type="transmembrane region" description="Helical" evidence="2">
    <location>
        <begin position="7"/>
        <end position="28"/>
    </location>
</feature>
<evidence type="ECO:0000256" key="1">
    <source>
        <dbReference type="SAM" id="MobiDB-lite"/>
    </source>
</evidence>
<proteinExistence type="predicted"/>
<keyword evidence="2" id="KW-0472">Membrane</keyword>
<feature type="compositionally biased region" description="Polar residues" evidence="1">
    <location>
        <begin position="231"/>
        <end position="241"/>
    </location>
</feature>
<feature type="transmembrane region" description="Helical" evidence="2">
    <location>
        <begin position="174"/>
        <end position="195"/>
    </location>
</feature>
<gene>
    <name evidence="3" type="ORF">GMA12_11840</name>
</gene>
<organism evidence="3 4">
    <name type="scientific">Kocuria sediminis</name>
    <dbReference type="NCBI Taxonomy" id="1038857"/>
    <lineage>
        <taxon>Bacteria</taxon>
        <taxon>Bacillati</taxon>
        <taxon>Actinomycetota</taxon>
        <taxon>Actinomycetes</taxon>
        <taxon>Micrococcales</taxon>
        <taxon>Micrococcaceae</taxon>
        <taxon>Kocuria</taxon>
    </lineage>
</organism>
<keyword evidence="4" id="KW-1185">Reference proteome</keyword>
<feature type="transmembrane region" description="Helical" evidence="2">
    <location>
        <begin position="86"/>
        <end position="108"/>
    </location>
</feature>
<evidence type="ECO:0000256" key="2">
    <source>
        <dbReference type="SAM" id="Phobius"/>
    </source>
</evidence>
<keyword evidence="2" id="KW-1133">Transmembrane helix</keyword>
<comment type="caution">
    <text evidence="3">The sequence shown here is derived from an EMBL/GenBank/DDBJ whole genome shotgun (WGS) entry which is preliminary data.</text>
</comment>
<keyword evidence="2" id="KW-0812">Transmembrane</keyword>
<sequence>MKPDRSLLWWGLVLTGAGAVIALAVPMWLDSSRFFGPWSPYPMVIDGAGWMLVVCGVLLLVIDGLLRLTARRRRPGRRAPRSLRRVALLVTVISGGITVVAGTVTWVVEKIDYMHPAAQVGWLAFPAGMVAAGGLITLLGDALRSAAAGSSKQEAAGPHRPGTSRSRAVGRMGMVAYALYLLVAALGLVIYAVYLGGWSAFSEGLPVLSPNLFMLLCAAVFCWAIWRPPKASQSSGEQAPTGQGPDPSPGREGRSPSTRQWALAFTGGGAGIAVTMLLAGILLDLLFNTGVAIGLGIFYMLALPIAAAGLVLLLIDAVSRRAGHRH</sequence>
<dbReference type="Proteomes" id="UP000436989">
    <property type="component" value="Unassembled WGS sequence"/>
</dbReference>
<dbReference type="RefSeq" id="WP_156269715.1">
    <property type="nucleotide sequence ID" value="NZ_WOGU01000009.1"/>
</dbReference>
<feature type="region of interest" description="Disordered" evidence="1">
    <location>
        <begin position="231"/>
        <end position="256"/>
    </location>
</feature>
<evidence type="ECO:0000313" key="3">
    <source>
        <dbReference type="EMBL" id="MUN63821.1"/>
    </source>
</evidence>
<feature type="transmembrane region" description="Helical" evidence="2">
    <location>
        <begin position="261"/>
        <end position="283"/>
    </location>
</feature>